<gene>
    <name evidence="2" type="ORF">GCM10011425_16940</name>
</gene>
<comment type="caution">
    <text evidence="2">The sequence shown here is derived from an EMBL/GenBank/DDBJ whole genome shotgun (WGS) entry which is preliminary data.</text>
</comment>
<dbReference type="InterPro" id="IPR000595">
    <property type="entry name" value="cNMP-bd_dom"/>
</dbReference>
<dbReference type="PROSITE" id="PS50042">
    <property type="entry name" value="CNMP_BINDING_3"/>
    <property type="match status" value="1"/>
</dbReference>
<dbReference type="RefSeq" id="WP_188415668.1">
    <property type="nucleotide sequence ID" value="NZ_BMDO01000004.1"/>
</dbReference>
<keyword evidence="3" id="KW-1185">Reference proteome</keyword>
<feature type="domain" description="Cyclic nucleotide-binding" evidence="1">
    <location>
        <begin position="32"/>
        <end position="136"/>
    </location>
</feature>
<dbReference type="Gene3D" id="2.60.120.10">
    <property type="entry name" value="Jelly Rolls"/>
    <property type="match status" value="1"/>
</dbReference>
<dbReference type="SUPFAM" id="SSF51206">
    <property type="entry name" value="cAMP-binding domain-like"/>
    <property type="match status" value="1"/>
</dbReference>
<dbReference type="AlphaFoldDB" id="A0A917N2X1"/>
<evidence type="ECO:0000313" key="3">
    <source>
        <dbReference type="Proteomes" id="UP000662074"/>
    </source>
</evidence>
<dbReference type="EMBL" id="BMDO01000004">
    <property type="protein sequence ID" value="GGI50482.1"/>
    <property type="molecule type" value="Genomic_DNA"/>
</dbReference>
<accession>A0A917N2X1</accession>
<reference evidence="2" key="1">
    <citation type="journal article" date="2014" name="Int. J. Syst. Evol. Microbiol.">
        <title>Complete genome sequence of Corynebacterium casei LMG S-19264T (=DSM 44701T), isolated from a smear-ripened cheese.</title>
        <authorList>
            <consortium name="US DOE Joint Genome Institute (JGI-PGF)"/>
            <person name="Walter F."/>
            <person name="Albersmeier A."/>
            <person name="Kalinowski J."/>
            <person name="Ruckert C."/>
        </authorList>
    </citation>
    <scope>NUCLEOTIDE SEQUENCE</scope>
    <source>
        <strain evidence="2">CCM 8711</strain>
    </source>
</reference>
<proteinExistence type="predicted"/>
<dbReference type="Proteomes" id="UP000662074">
    <property type="component" value="Unassembled WGS sequence"/>
</dbReference>
<dbReference type="CDD" id="cd00038">
    <property type="entry name" value="CAP_ED"/>
    <property type="match status" value="1"/>
</dbReference>
<evidence type="ECO:0000259" key="1">
    <source>
        <dbReference type="PROSITE" id="PS50042"/>
    </source>
</evidence>
<dbReference type="InterPro" id="IPR018490">
    <property type="entry name" value="cNMP-bd_dom_sf"/>
</dbReference>
<evidence type="ECO:0000313" key="2">
    <source>
        <dbReference type="EMBL" id="GGI50482.1"/>
    </source>
</evidence>
<organism evidence="2 3">
    <name type="scientific">Mucilaginibacter galii</name>
    <dbReference type="NCBI Taxonomy" id="2005073"/>
    <lineage>
        <taxon>Bacteria</taxon>
        <taxon>Pseudomonadati</taxon>
        <taxon>Bacteroidota</taxon>
        <taxon>Sphingobacteriia</taxon>
        <taxon>Sphingobacteriales</taxon>
        <taxon>Sphingobacteriaceae</taxon>
        <taxon>Mucilaginibacter</taxon>
    </lineage>
</organism>
<dbReference type="InterPro" id="IPR014710">
    <property type="entry name" value="RmlC-like_jellyroll"/>
</dbReference>
<reference evidence="2" key="2">
    <citation type="submission" date="2020-09" db="EMBL/GenBank/DDBJ databases">
        <authorList>
            <person name="Sun Q."/>
            <person name="Sedlacek I."/>
        </authorList>
    </citation>
    <scope>NUCLEOTIDE SEQUENCE</scope>
    <source>
        <strain evidence="2">CCM 8711</strain>
    </source>
</reference>
<dbReference type="Pfam" id="PF00027">
    <property type="entry name" value="cNMP_binding"/>
    <property type="match status" value="1"/>
</dbReference>
<name>A0A917N2X1_9SPHI</name>
<protein>
    <recommendedName>
        <fullName evidence="1">Cyclic nucleotide-binding domain-containing protein</fullName>
    </recommendedName>
</protein>
<sequence length="216" mass="24892">MSVKRGPEGNALKHQLIIKMLSPEDIKFYLGLFKDLSVTDLVELFGMAKTRKISAGEIYIDEGATIKKLALIRKGLIRAYCIKPNGDDVTLMLRWEQQFFASHDNIILNQPSRFIYEALEDTVLTEVDYNRIENVLNNNPKLSSYRNLFLLNMLAESLERMESFVLLSPEERYLQLVKDKPNIVNRVQNKYLATLLGITPVSLSRIRHRIANPPQR</sequence>